<dbReference type="SMART" id="SM00490">
    <property type="entry name" value="HELICc"/>
    <property type="match status" value="1"/>
</dbReference>
<evidence type="ECO:0000259" key="9">
    <source>
        <dbReference type="PROSITE" id="PS51192"/>
    </source>
</evidence>
<feature type="domain" description="RNase III" evidence="8">
    <location>
        <begin position="1224"/>
        <end position="1408"/>
    </location>
</feature>
<evidence type="ECO:0000256" key="6">
    <source>
        <dbReference type="PROSITE-ProRule" id="PRU00657"/>
    </source>
</evidence>
<dbReference type="InterPro" id="IPR027417">
    <property type="entry name" value="P-loop_NTPase"/>
</dbReference>
<dbReference type="SMART" id="SM00535">
    <property type="entry name" value="RIBOc"/>
    <property type="match status" value="2"/>
</dbReference>
<dbReference type="SUPFAM" id="SSF52540">
    <property type="entry name" value="P-loop containing nucleoside triphosphate hydrolases"/>
    <property type="match status" value="1"/>
</dbReference>
<evidence type="ECO:0000256" key="5">
    <source>
        <dbReference type="ARBA" id="ARBA00022840"/>
    </source>
</evidence>
<dbReference type="InterPro" id="IPR038248">
    <property type="entry name" value="Dicer_dimer_sf"/>
</dbReference>
<feature type="domain" description="RNase III" evidence="8">
    <location>
        <begin position="1046"/>
        <end position="1182"/>
    </location>
</feature>
<evidence type="ECO:0000256" key="2">
    <source>
        <dbReference type="ARBA" id="ARBA00022741"/>
    </source>
</evidence>
<evidence type="ECO:0000256" key="4">
    <source>
        <dbReference type="ARBA" id="ARBA00022806"/>
    </source>
</evidence>
<evidence type="ECO:0000313" key="13">
    <source>
        <dbReference type="Proteomes" id="UP000813824"/>
    </source>
</evidence>
<dbReference type="EMBL" id="JAEVFJ010000005">
    <property type="protein sequence ID" value="KAH8104749.1"/>
    <property type="molecule type" value="Genomic_DNA"/>
</dbReference>
<keyword evidence="13" id="KW-1185">Reference proteome</keyword>
<gene>
    <name evidence="12" type="ORF">BXZ70DRAFT_1062272</name>
</gene>
<dbReference type="PROSITE" id="PS51192">
    <property type="entry name" value="HELICASE_ATP_BIND_1"/>
    <property type="match status" value="1"/>
</dbReference>
<dbReference type="Gene3D" id="1.10.1520.10">
    <property type="entry name" value="Ribonuclease III domain"/>
    <property type="match status" value="2"/>
</dbReference>
<name>A0A8K0UW01_9AGAR</name>
<dbReference type="Gene3D" id="3.40.50.300">
    <property type="entry name" value="P-loop containing nucleotide triphosphate hydrolases"/>
    <property type="match status" value="2"/>
</dbReference>
<dbReference type="CDD" id="cd18034">
    <property type="entry name" value="DEXHc_dicer"/>
    <property type="match status" value="1"/>
</dbReference>
<keyword evidence="5" id="KW-0067">ATP-binding</keyword>
<feature type="domain" description="Helicase ATP-binding" evidence="9">
    <location>
        <begin position="53"/>
        <end position="236"/>
    </location>
</feature>
<dbReference type="CDD" id="cd00593">
    <property type="entry name" value="RIBOc"/>
    <property type="match status" value="2"/>
</dbReference>
<dbReference type="InterPro" id="IPR000999">
    <property type="entry name" value="RNase_III_dom"/>
</dbReference>
<comment type="similarity">
    <text evidence="6">Belongs to the helicase family. Dicer subfamily.</text>
</comment>
<reference evidence="12" key="1">
    <citation type="journal article" date="2021" name="New Phytol.">
        <title>Evolutionary innovations through gain and loss of genes in the ectomycorrhizal Boletales.</title>
        <authorList>
            <person name="Wu G."/>
            <person name="Miyauchi S."/>
            <person name="Morin E."/>
            <person name="Kuo A."/>
            <person name="Drula E."/>
            <person name="Varga T."/>
            <person name="Kohler A."/>
            <person name="Feng B."/>
            <person name="Cao Y."/>
            <person name="Lipzen A."/>
            <person name="Daum C."/>
            <person name="Hundley H."/>
            <person name="Pangilinan J."/>
            <person name="Johnson J."/>
            <person name="Barry K."/>
            <person name="LaButti K."/>
            <person name="Ng V."/>
            <person name="Ahrendt S."/>
            <person name="Min B."/>
            <person name="Choi I.G."/>
            <person name="Park H."/>
            <person name="Plett J.M."/>
            <person name="Magnuson J."/>
            <person name="Spatafora J.W."/>
            <person name="Nagy L.G."/>
            <person name="Henrissat B."/>
            <person name="Grigoriev I.V."/>
            <person name="Yang Z.L."/>
            <person name="Xu J."/>
            <person name="Martin F.M."/>
        </authorList>
    </citation>
    <scope>NUCLEOTIDE SEQUENCE</scope>
    <source>
        <strain evidence="12">KKN 215</strain>
    </source>
</reference>
<dbReference type="InterPro" id="IPR001650">
    <property type="entry name" value="Helicase_C-like"/>
</dbReference>
<feature type="compositionally biased region" description="Basic and acidic residues" evidence="7">
    <location>
        <begin position="1142"/>
        <end position="1151"/>
    </location>
</feature>
<evidence type="ECO:0000259" key="10">
    <source>
        <dbReference type="PROSITE" id="PS51194"/>
    </source>
</evidence>
<dbReference type="InterPro" id="IPR005034">
    <property type="entry name" value="Dicer_dimerisation"/>
</dbReference>
<organism evidence="12 13">
    <name type="scientific">Cristinia sonorae</name>
    <dbReference type="NCBI Taxonomy" id="1940300"/>
    <lineage>
        <taxon>Eukaryota</taxon>
        <taxon>Fungi</taxon>
        <taxon>Dikarya</taxon>
        <taxon>Basidiomycota</taxon>
        <taxon>Agaricomycotina</taxon>
        <taxon>Agaricomycetes</taxon>
        <taxon>Agaricomycetidae</taxon>
        <taxon>Agaricales</taxon>
        <taxon>Pleurotineae</taxon>
        <taxon>Stephanosporaceae</taxon>
        <taxon>Cristinia</taxon>
    </lineage>
</organism>
<dbReference type="Proteomes" id="UP000813824">
    <property type="component" value="Unassembled WGS sequence"/>
</dbReference>
<feature type="domain" description="Helicase C-terminal" evidence="10">
    <location>
        <begin position="417"/>
        <end position="598"/>
    </location>
</feature>
<proteinExistence type="inferred from homology"/>
<evidence type="ECO:0000313" key="12">
    <source>
        <dbReference type="EMBL" id="KAH8104749.1"/>
    </source>
</evidence>
<dbReference type="GO" id="GO:0005634">
    <property type="term" value="C:nucleus"/>
    <property type="evidence" value="ECO:0007669"/>
    <property type="project" value="TreeGrafter"/>
</dbReference>
<dbReference type="PROSITE" id="PS50142">
    <property type="entry name" value="RNASE_3_2"/>
    <property type="match status" value="2"/>
</dbReference>
<accession>A0A8K0UW01</accession>
<keyword evidence="6" id="KW-0694">RNA-binding</keyword>
<dbReference type="GO" id="GO:0004525">
    <property type="term" value="F:ribonuclease III activity"/>
    <property type="evidence" value="ECO:0007669"/>
    <property type="project" value="InterPro"/>
</dbReference>
<dbReference type="PROSITE" id="PS51194">
    <property type="entry name" value="HELICASE_CTER"/>
    <property type="match status" value="1"/>
</dbReference>
<dbReference type="SUPFAM" id="SSF69065">
    <property type="entry name" value="RNase III domain-like"/>
    <property type="match status" value="2"/>
</dbReference>
<dbReference type="PANTHER" id="PTHR14950:SF37">
    <property type="entry name" value="ENDORIBONUCLEASE DICER"/>
    <property type="match status" value="1"/>
</dbReference>
<dbReference type="Pfam" id="PF00636">
    <property type="entry name" value="Ribonuclease_3"/>
    <property type="match status" value="2"/>
</dbReference>
<dbReference type="GO" id="GO:0003723">
    <property type="term" value="F:RNA binding"/>
    <property type="evidence" value="ECO:0007669"/>
    <property type="project" value="UniProtKB-UniRule"/>
</dbReference>
<dbReference type="GO" id="GO:0030422">
    <property type="term" value="P:siRNA processing"/>
    <property type="evidence" value="ECO:0007669"/>
    <property type="project" value="TreeGrafter"/>
</dbReference>
<sequence length="1532" mass="174597">MLRLSLGQYKVTRQSSAGVNYSSSRKPSLSIMEGETPTNSPLLFQPRAYQQELLDDSLRRNLIIALDTGSGKTHIAVLRMKLEAERNPFKISWFLAPTVALIEQQKDVIASAIPVSVGIISGASEPDQWKDAGMWRRLLETHRIIVSTPQILLDALNHGYVKLYQIGLLVFDEAHHATSKHPYNIIMSQYYFHLPPPTRNGALQAMVRPMVLGLTASPIYGGDVELAFRELERNLDSVVRSSQRNRHELATHVHRPVFEYVKYPLPPFQFEEIGWRGPSRNVIALQAVVSRLNIDDDPYVESLRAQLSKLQPTSTQWKRVDQKLSKVLSKRDTFTHKGLQDLLRAAGDICYDLGPWAADWYISTVIDMTRSTSGIYSNIMASWQEKEKRYLLSKLAEIEPVQVSHESATIYNGLSARVRKLVSILKREEGLARAENEPYSGILFVTRRDSVLALSHILTSLPETSELFRIGCMLGSSNSFKRHSFLDISRALLKETPTEILRDFRNGDKNLIVSTAVAEEGIDIQACGSVIRFDPPDNMVAWAQSRGRARRRKSRFVIMFDEVSGHSRVEEWEKMERQMLALYTSNERERPAEEEDADEKSSLYFRVESTGATLTLNSVMGHLFHFCAVLPSSGHGSHLPYFELDPPDFPDEWHATQAPMEPSTGPWRATCILPRVLPPHLRTFTTDFTYSSKLSAQKHAAFEAYVSLYENGLLNDNLLPFTSVIEGDSHEEVKLLLEEVEKRAGTENVPVQMDPWFMPGQTKWFCYELAIGSLPPMSLFTRQALPAIDDDELPTLYVPGYAPIQVKLQGRPDIQVTDDMISQAEEYTERLFWSLHSSRMIAGKRDFVYMFLPVQKGPDEVSWEIRRQWMKSRRERSENLRSETIDKANAALFGQHFQWPLDLSIVRSNDKISKALRFIGWHDGPISDGEAEELRQRYEDPELEIVYPLLVAQELPRRVNFLIPLADENAGLRHEEPFLLVPSDATVDLLSRDDLEYAMYLPSVLRGLSKVITAASLRDSLFTFTPLYDIPLEQLTVAITAPVSQETNYQRLETLGDTVLKYTIGIQLFAEHPWWHEGYLSRRKDHAVNNNRLAKDAVEKGLYKWIIRDRYVPRKWRPRYLTDQLVEPTPPPEPVPEEQEERELTPKERRAEARRKNKQQLSTKVMADIVESLMGAAYEYGGFDLAIDTARLFGLGLPSWQPIAVRIEQILSRVEEVEGLPSQLGLVERMIGYEFTHKMLLVEALTHASYQGDLENVSYERLEFLGDAALDMVVTHFLYHAPGKNYSPGHMHLRKEALVNSHFLAFLCLDTSLAVDTTIPVWTPSDGLKERSEVQSIHLYQCLLHSSHLVMEDQTNTFRRYEKNGDQIKSALMKSSYYPWAALTSLQAPKFISDLMESLIGAVFLDARGDLDAVRGVLKKLGMYAIMERIVDQDVDVLHPISRLAIWCAKQDPQKKLEVRVEKDKGNVTCTVLVDEEVVAQASERYRGKMTRNGVRFAAADDAIRKLGVIEQETPEDIDDVGWPEEVPEYEW</sequence>
<dbReference type="OrthoDB" id="416741at2759"/>
<dbReference type="InterPro" id="IPR036389">
    <property type="entry name" value="RNase_III_sf"/>
</dbReference>
<protein>
    <submittedName>
        <fullName evidence="12">P-loop containing nucleoside triphosphate hydrolase protein</fullName>
    </submittedName>
</protein>
<evidence type="ECO:0000259" key="11">
    <source>
        <dbReference type="PROSITE" id="PS51327"/>
    </source>
</evidence>
<dbReference type="PROSITE" id="PS51327">
    <property type="entry name" value="DICER_DSRBF"/>
    <property type="match status" value="1"/>
</dbReference>
<dbReference type="InterPro" id="IPR014001">
    <property type="entry name" value="Helicase_ATP-bd"/>
</dbReference>
<dbReference type="PANTHER" id="PTHR14950">
    <property type="entry name" value="DICER-RELATED"/>
    <property type="match status" value="1"/>
</dbReference>
<keyword evidence="1" id="KW-0677">Repeat</keyword>
<evidence type="ECO:0000259" key="8">
    <source>
        <dbReference type="PROSITE" id="PS50142"/>
    </source>
</evidence>
<dbReference type="InterPro" id="IPR011545">
    <property type="entry name" value="DEAD/DEAH_box_helicase_dom"/>
</dbReference>
<comment type="caution">
    <text evidence="12">The sequence shown here is derived from an EMBL/GenBank/DDBJ whole genome shotgun (WGS) entry which is preliminary data.</text>
</comment>
<dbReference type="Pfam" id="PF03368">
    <property type="entry name" value="Dicer_dimer"/>
    <property type="match status" value="1"/>
</dbReference>
<keyword evidence="2" id="KW-0547">Nucleotide-binding</keyword>
<dbReference type="GO" id="GO:0005524">
    <property type="term" value="F:ATP binding"/>
    <property type="evidence" value="ECO:0007669"/>
    <property type="project" value="UniProtKB-KW"/>
</dbReference>
<dbReference type="PROSITE" id="PS00517">
    <property type="entry name" value="RNASE_3_1"/>
    <property type="match status" value="1"/>
</dbReference>
<feature type="domain" description="Dicer dsRNA-binding fold" evidence="11">
    <location>
        <begin position="619"/>
        <end position="728"/>
    </location>
</feature>
<dbReference type="Pfam" id="PF00271">
    <property type="entry name" value="Helicase_C"/>
    <property type="match status" value="1"/>
</dbReference>
<evidence type="ECO:0000256" key="7">
    <source>
        <dbReference type="SAM" id="MobiDB-lite"/>
    </source>
</evidence>
<dbReference type="GO" id="GO:0005737">
    <property type="term" value="C:cytoplasm"/>
    <property type="evidence" value="ECO:0007669"/>
    <property type="project" value="TreeGrafter"/>
</dbReference>
<keyword evidence="4" id="KW-0347">Helicase</keyword>
<dbReference type="SMART" id="SM00487">
    <property type="entry name" value="DEXDc"/>
    <property type="match status" value="1"/>
</dbReference>
<keyword evidence="3 12" id="KW-0378">Hydrolase</keyword>
<feature type="region of interest" description="Disordered" evidence="7">
    <location>
        <begin position="1123"/>
        <end position="1159"/>
    </location>
</feature>
<dbReference type="GO" id="GO:0004386">
    <property type="term" value="F:helicase activity"/>
    <property type="evidence" value="ECO:0007669"/>
    <property type="project" value="UniProtKB-KW"/>
</dbReference>
<evidence type="ECO:0000256" key="1">
    <source>
        <dbReference type="ARBA" id="ARBA00022737"/>
    </source>
</evidence>
<dbReference type="Pfam" id="PF00270">
    <property type="entry name" value="DEAD"/>
    <property type="match status" value="1"/>
</dbReference>
<dbReference type="Gene3D" id="3.30.160.380">
    <property type="entry name" value="Dicer dimerisation domain"/>
    <property type="match status" value="1"/>
</dbReference>
<evidence type="ECO:0000256" key="3">
    <source>
        <dbReference type="ARBA" id="ARBA00022801"/>
    </source>
</evidence>